<comment type="caution">
    <text evidence="2">The sequence shown here is derived from an EMBL/GenBank/DDBJ whole genome shotgun (WGS) entry which is preliminary data.</text>
</comment>
<dbReference type="AlphaFoldDB" id="A0A2B4RHI3"/>
<evidence type="ECO:0000256" key="1">
    <source>
        <dbReference type="SAM" id="MobiDB-lite"/>
    </source>
</evidence>
<gene>
    <name evidence="2" type="ORF">AWC38_SpisGene19096</name>
</gene>
<sequence>MIGLSASQSLTLNELMALEKLVLKGTRLVIPKKLRKQILDPAHEGHQGIVKTKQRLRTKRPGVEELRSVSNDSEVLDRDRERKQKGKDCADNLRGACESNLKEGDKVLLQKPKSHKLSPSFEAAPYEVVVNKDGGQVEIKSPTGVHYKRNVTHLQKYKEDKSQETAGSNPK</sequence>
<dbReference type="PANTHER" id="PTHR37984:SF5">
    <property type="entry name" value="PROTEIN NYNRIN-LIKE"/>
    <property type="match status" value="1"/>
</dbReference>
<reference evidence="3" key="1">
    <citation type="journal article" date="2017" name="bioRxiv">
        <title>Comparative analysis of the genomes of Stylophora pistillata and Acropora digitifera provides evidence for extensive differences between species of corals.</title>
        <authorList>
            <person name="Voolstra C.R."/>
            <person name="Li Y."/>
            <person name="Liew Y.J."/>
            <person name="Baumgarten S."/>
            <person name="Zoccola D."/>
            <person name="Flot J.-F."/>
            <person name="Tambutte S."/>
            <person name="Allemand D."/>
            <person name="Aranda M."/>
        </authorList>
    </citation>
    <scope>NUCLEOTIDE SEQUENCE [LARGE SCALE GENOMIC DNA]</scope>
</reference>
<dbReference type="PANTHER" id="PTHR37984">
    <property type="entry name" value="PROTEIN CBG26694"/>
    <property type="match status" value="1"/>
</dbReference>
<evidence type="ECO:0000313" key="2">
    <source>
        <dbReference type="EMBL" id="PFX16626.1"/>
    </source>
</evidence>
<keyword evidence="3" id="KW-1185">Reference proteome</keyword>
<feature type="region of interest" description="Disordered" evidence="1">
    <location>
        <begin position="45"/>
        <end position="92"/>
    </location>
</feature>
<dbReference type="EMBL" id="LSMT01000531">
    <property type="protein sequence ID" value="PFX16626.1"/>
    <property type="molecule type" value="Genomic_DNA"/>
</dbReference>
<evidence type="ECO:0000313" key="3">
    <source>
        <dbReference type="Proteomes" id="UP000225706"/>
    </source>
</evidence>
<dbReference type="InterPro" id="IPR050951">
    <property type="entry name" value="Retrovirus_Pol_polyprotein"/>
</dbReference>
<accession>A0A2B4RHI3</accession>
<organism evidence="2 3">
    <name type="scientific">Stylophora pistillata</name>
    <name type="common">Smooth cauliflower coral</name>
    <dbReference type="NCBI Taxonomy" id="50429"/>
    <lineage>
        <taxon>Eukaryota</taxon>
        <taxon>Metazoa</taxon>
        <taxon>Cnidaria</taxon>
        <taxon>Anthozoa</taxon>
        <taxon>Hexacorallia</taxon>
        <taxon>Scleractinia</taxon>
        <taxon>Astrocoeniina</taxon>
        <taxon>Pocilloporidae</taxon>
        <taxon>Stylophora</taxon>
    </lineage>
</organism>
<feature type="compositionally biased region" description="Basic and acidic residues" evidence="1">
    <location>
        <begin position="75"/>
        <end position="91"/>
    </location>
</feature>
<name>A0A2B4RHI3_STYPI</name>
<dbReference type="Gene3D" id="1.10.340.70">
    <property type="match status" value="1"/>
</dbReference>
<dbReference type="Proteomes" id="UP000225706">
    <property type="component" value="Unassembled WGS sequence"/>
</dbReference>
<proteinExistence type="predicted"/>
<protein>
    <submittedName>
        <fullName evidence="2">Uncharacterized protein</fullName>
    </submittedName>
</protein>